<accession>A0ACB7ZX36</accession>
<comment type="caution">
    <text evidence="1">The sequence shown here is derived from an EMBL/GenBank/DDBJ whole genome shotgun (WGS) entry which is preliminary data.</text>
</comment>
<proteinExistence type="predicted"/>
<reference evidence="1" key="1">
    <citation type="journal article" date="2021" name="New Phytol.">
        <title>Evolutionary innovations through gain and loss of genes in the ectomycorrhizal Boletales.</title>
        <authorList>
            <person name="Wu G."/>
            <person name="Miyauchi S."/>
            <person name="Morin E."/>
            <person name="Kuo A."/>
            <person name="Drula E."/>
            <person name="Varga T."/>
            <person name="Kohler A."/>
            <person name="Feng B."/>
            <person name="Cao Y."/>
            <person name="Lipzen A."/>
            <person name="Daum C."/>
            <person name="Hundley H."/>
            <person name="Pangilinan J."/>
            <person name="Johnson J."/>
            <person name="Barry K."/>
            <person name="LaButti K."/>
            <person name="Ng V."/>
            <person name="Ahrendt S."/>
            <person name="Min B."/>
            <person name="Choi I.G."/>
            <person name="Park H."/>
            <person name="Plett J.M."/>
            <person name="Magnuson J."/>
            <person name="Spatafora J.W."/>
            <person name="Nagy L.G."/>
            <person name="Henrissat B."/>
            <person name="Grigoriev I.V."/>
            <person name="Yang Z.L."/>
            <person name="Xu J."/>
            <person name="Martin F.M."/>
        </authorList>
    </citation>
    <scope>NUCLEOTIDE SEQUENCE</scope>
    <source>
        <strain evidence="1">ATCC 28755</strain>
    </source>
</reference>
<dbReference type="Proteomes" id="UP000790377">
    <property type="component" value="Unassembled WGS sequence"/>
</dbReference>
<evidence type="ECO:0000313" key="1">
    <source>
        <dbReference type="EMBL" id="KAH7905521.1"/>
    </source>
</evidence>
<gene>
    <name evidence="1" type="ORF">BJ138DRAFT_1130454</name>
</gene>
<organism evidence="1 2">
    <name type="scientific">Hygrophoropsis aurantiaca</name>
    <dbReference type="NCBI Taxonomy" id="72124"/>
    <lineage>
        <taxon>Eukaryota</taxon>
        <taxon>Fungi</taxon>
        <taxon>Dikarya</taxon>
        <taxon>Basidiomycota</taxon>
        <taxon>Agaricomycotina</taxon>
        <taxon>Agaricomycetes</taxon>
        <taxon>Agaricomycetidae</taxon>
        <taxon>Boletales</taxon>
        <taxon>Coniophorineae</taxon>
        <taxon>Hygrophoropsidaceae</taxon>
        <taxon>Hygrophoropsis</taxon>
    </lineage>
</organism>
<keyword evidence="2" id="KW-1185">Reference proteome</keyword>
<name>A0ACB7ZX36_9AGAM</name>
<evidence type="ECO:0000313" key="2">
    <source>
        <dbReference type="Proteomes" id="UP000790377"/>
    </source>
</evidence>
<dbReference type="EMBL" id="MU268174">
    <property type="protein sequence ID" value="KAH7905521.1"/>
    <property type="molecule type" value="Genomic_DNA"/>
</dbReference>
<protein>
    <submittedName>
        <fullName evidence="1">Uncharacterized protein</fullName>
    </submittedName>
</protein>
<sequence length="1087" mass="123169">MDNQSGNITPRPPHNFLYQQHSFIHIPYGYYHTPSAAIHTPTSYTPTIHSAQHNFLPQTPVTPTPFRSIPCPQSTPPYLNPAPESQAFWAQDRRKRKYQQDENIPPNVTPVPVGTIFLTPKDFSTQREPKRRKNEDNPVDIDISDQDEPLTEEVKYSKAQKTSEEGLIPIFKVLANLGWTLSDMLYYMFRLQDNNGQKIHRSRQHAAYVSQYLKGRSCYGPGFLLDAWERSPDGVLPENSTDHQLMFNTAIHFMDVKPVRAALTSYAAQTMKKRLVREAENAVKPSSGLHTHVAPSKSSPERVQLQWTDIGSTTMLSVADIIKKHQPLTWEYVTAICARKPRVRNGLVEVRKTRPIEGVATTVISSMNMSRNQRAQRLGMARGILDFASCVPYDAFVYNSRVASSVSYGAVYGGLQKLSQQEALVVREHGRDQTKGAVLVMDNVQNYLLQRDARIGRANTMNVGIAATYIELEDIDPKALDLQDKQERLNENKRKSLSVEQLLQFIDQRHLDTVFSLQWLLTLVNYVPALTYLKTHISMLYRTRTAKLKLPVRASNVHPLATSGKNETVTTELKDALLDFMEQTGQSPDDYQRRLMLMCGDGLTYEKIHQLKKYRQFHEDELLNFELVEPTLAFWHTQWTDLSRNYETHWGDTLSRDPSTLGHSATKIGRNPPPNLKKVDYYPYSELAYLQDDLFKYFNDLAAQDALPPVEELEEAARKLHRAYSNTRALHHAASDAEEDTKWAARVPLGSAWGGIQTGIEDAEGNHMASKQVAGDNTGQVHCPKADFVLAKSIAFMRDLIMSREAAYAAAEGDVGRVYEALKIMLFTFAGSTHTKYITYLLEQITTLELESSPELRDATLRSSLVNLTGRAGSFCALDFMQEYFNRLLEAIVQRKGAEYGAEYIRTVVARNLHHFGRIKKEFKEGVGLSARSGRHTAPHTRPEMKILLKEYKDSELHLRRPGRKISRVNIEKGIDDFERGIQYLRKTKLPAWIKETTATRGLRRQENRSLIDSDPVQTEHSDDTEESAPVEDANVSANEEQDQPRAPLGDMFIVDGELIIDTNIEADLITGFDDDEEGDEGDGEEG</sequence>